<feature type="repeat" description="TPR" evidence="1">
    <location>
        <begin position="247"/>
        <end position="280"/>
    </location>
</feature>
<feature type="domain" description="SET" evidence="2">
    <location>
        <begin position="408"/>
        <end position="592"/>
    </location>
</feature>
<evidence type="ECO:0000256" key="1">
    <source>
        <dbReference type="PROSITE-ProRule" id="PRU00339"/>
    </source>
</evidence>
<evidence type="ECO:0000313" key="4">
    <source>
        <dbReference type="Proteomes" id="UP000615446"/>
    </source>
</evidence>
<accession>A0A8H3R1X8</accession>
<evidence type="ECO:0000313" key="3">
    <source>
        <dbReference type="EMBL" id="GET00911.1"/>
    </source>
</evidence>
<evidence type="ECO:0000259" key="2">
    <source>
        <dbReference type="PROSITE" id="PS50280"/>
    </source>
</evidence>
<gene>
    <name evidence="3" type="ORF">RCL2_002735100</name>
</gene>
<name>A0A8H3R1X8_9GLOM</name>
<protein>
    <recommendedName>
        <fullName evidence="2">SET domain-containing protein</fullName>
    </recommendedName>
</protein>
<dbReference type="InterPro" id="IPR046341">
    <property type="entry name" value="SET_dom_sf"/>
</dbReference>
<dbReference type="InterPro" id="IPR001214">
    <property type="entry name" value="SET_dom"/>
</dbReference>
<dbReference type="EMBL" id="BLAL01000295">
    <property type="protein sequence ID" value="GET00911.1"/>
    <property type="molecule type" value="Genomic_DNA"/>
</dbReference>
<dbReference type="AlphaFoldDB" id="A0A8H3R1X8"/>
<dbReference type="PANTHER" id="PTHR47643">
    <property type="entry name" value="TPR DOMAIN PROTEIN (AFU_ORTHOLOGUE AFUA_5G12710)"/>
    <property type="match status" value="1"/>
</dbReference>
<dbReference type="PROSITE" id="PS50280">
    <property type="entry name" value="SET"/>
    <property type="match status" value="1"/>
</dbReference>
<comment type="caution">
    <text evidence="3">The sequence shown here is derived from an EMBL/GenBank/DDBJ whole genome shotgun (WGS) entry which is preliminary data.</text>
</comment>
<organism evidence="3 4">
    <name type="scientific">Rhizophagus clarus</name>
    <dbReference type="NCBI Taxonomy" id="94130"/>
    <lineage>
        <taxon>Eukaryota</taxon>
        <taxon>Fungi</taxon>
        <taxon>Fungi incertae sedis</taxon>
        <taxon>Mucoromycota</taxon>
        <taxon>Glomeromycotina</taxon>
        <taxon>Glomeromycetes</taxon>
        <taxon>Glomerales</taxon>
        <taxon>Glomeraceae</taxon>
        <taxon>Rhizophagus</taxon>
    </lineage>
</organism>
<dbReference type="SUPFAM" id="SSF48452">
    <property type="entry name" value="TPR-like"/>
    <property type="match status" value="1"/>
</dbReference>
<reference evidence="3" key="1">
    <citation type="submission" date="2019-10" db="EMBL/GenBank/DDBJ databases">
        <title>Conservation and host-specific expression of non-tandemly repeated heterogenous ribosome RNA gene in arbuscular mycorrhizal fungi.</title>
        <authorList>
            <person name="Maeda T."/>
            <person name="Kobayashi Y."/>
            <person name="Nakagawa T."/>
            <person name="Ezawa T."/>
            <person name="Yamaguchi K."/>
            <person name="Bino T."/>
            <person name="Nishimoto Y."/>
            <person name="Shigenobu S."/>
            <person name="Kawaguchi M."/>
        </authorList>
    </citation>
    <scope>NUCLEOTIDE SEQUENCE</scope>
    <source>
        <strain evidence="3">HR1</strain>
    </source>
</reference>
<dbReference type="SUPFAM" id="SSF82199">
    <property type="entry name" value="SET domain"/>
    <property type="match status" value="1"/>
</dbReference>
<sequence>MFFNSNLAKYRYSWGKNNSEGFHSGKSQLCPVLNWLNEMENFQRMFLQMMLNQQLIRRSRQEIITKHKEAIKNLVNTEKNFTHSIQFTQSGPTGGGGARHAKKVSLKPNNRISINDMQIDNVHTGRFLLCRVIDKCFKLTALSTIVEDPEGDVERLSLYNWVPQSATSLGFTSVDQVSRYLPVGTILIVKNPFYKIASDSFPMIRSDDPSEIVMILHNSELLKDIRWSSDQIQELTVQPEERKILRSDDFHRRGNENFKESNYKLAIDEYSRGIELEPYNVTLLTNRAQSYLRLRLFAKALNDSVLALEHNSDYQKAKFCKGKALCGLKKYQEAILIFQELMKTGDAQSNKSFEEAVKHAQMLEIESKGIYDYLNIIEEFKENSQVQSEGKWICTNGPRLDHADYISDNIEICPIKNKGRGWVAKQDIPAHELLMVCKAFHVVYENEVPMGYSLDWSNRSINTPTQSELITFITQKITLDPDLGQELYKLYAGPNYPSGNKLDDDEALSVNVDRIENIVKYNAFNPDDIWGLWKKPDGELIECDGTGLWIFPSYFNHTCLDFNIHRIFWGDLMFIRSIRSIKKGEELTFSYVNPTLPGEERLKSLKSFGITCQCRLCKIDRAESIQITQKWKQLYEHFKKTIKPKASQMLKGYKADPSFIRELEKLVSDLHELRCGNPNLNFQVFEPKSVLAFAYGINGDTRKSLNIMHELYDLVRPYNMLYYSCKCAFQIAHRLAELGQVKKAQKWYNSALRQLVEPVRGKYKEDETNWKDDALRIAKILEPDLVA</sequence>
<dbReference type="InterPro" id="IPR011990">
    <property type="entry name" value="TPR-like_helical_dom_sf"/>
</dbReference>
<dbReference type="PANTHER" id="PTHR47643:SF2">
    <property type="entry name" value="TPR DOMAIN PROTEIN (AFU_ORTHOLOGUE AFUA_5G12710)"/>
    <property type="match status" value="1"/>
</dbReference>
<dbReference type="SMART" id="SM00028">
    <property type="entry name" value="TPR"/>
    <property type="match status" value="4"/>
</dbReference>
<dbReference type="InterPro" id="IPR053209">
    <property type="entry name" value="Gramillin-biosynth_MTr"/>
</dbReference>
<dbReference type="OrthoDB" id="2423701at2759"/>
<dbReference type="Pfam" id="PF00856">
    <property type="entry name" value="SET"/>
    <property type="match status" value="1"/>
</dbReference>
<dbReference type="SMART" id="SM00317">
    <property type="entry name" value="SET"/>
    <property type="match status" value="1"/>
</dbReference>
<proteinExistence type="predicted"/>
<dbReference type="Proteomes" id="UP000615446">
    <property type="component" value="Unassembled WGS sequence"/>
</dbReference>
<dbReference type="PROSITE" id="PS50005">
    <property type="entry name" value="TPR"/>
    <property type="match status" value="1"/>
</dbReference>
<dbReference type="InterPro" id="IPR019734">
    <property type="entry name" value="TPR_rpt"/>
</dbReference>
<dbReference type="Gene3D" id="1.25.40.10">
    <property type="entry name" value="Tetratricopeptide repeat domain"/>
    <property type="match status" value="1"/>
</dbReference>
<dbReference type="Gene3D" id="2.170.270.10">
    <property type="entry name" value="SET domain"/>
    <property type="match status" value="1"/>
</dbReference>
<keyword evidence="1" id="KW-0802">TPR repeat</keyword>